<evidence type="ECO:0000256" key="1">
    <source>
        <dbReference type="ARBA" id="ARBA00004651"/>
    </source>
</evidence>
<organism evidence="7 8">
    <name type="scientific">Silicimonas algicola</name>
    <dbReference type="NCBI Taxonomy" id="1826607"/>
    <lineage>
        <taxon>Bacteria</taxon>
        <taxon>Pseudomonadati</taxon>
        <taxon>Pseudomonadota</taxon>
        <taxon>Alphaproteobacteria</taxon>
        <taxon>Rhodobacterales</taxon>
        <taxon>Paracoccaceae</taxon>
    </lineage>
</organism>
<dbReference type="GO" id="GO:0005886">
    <property type="term" value="C:plasma membrane"/>
    <property type="evidence" value="ECO:0007669"/>
    <property type="project" value="UniProtKB-SubCell"/>
</dbReference>
<dbReference type="AlphaFoldDB" id="A0A316G906"/>
<evidence type="ECO:0000256" key="2">
    <source>
        <dbReference type="ARBA" id="ARBA00022475"/>
    </source>
</evidence>
<dbReference type="EMBL" id="QGGV01000003">
    <property type="protein sequence ID" value="PWK57053.1"/>
    <property type="molecule type" value="Genomic_DNA"/>
</dbReference>
<sequence>MQHSSAQMEPPAEGPLDLPPRTWWDTLTVVRTRIFDDNFSLIAAGVAFYALFALFPGIAATVAVAGLILDPRTLIPRLENMTAALPEAARDIIFTQIESVSSAGSEGLSLTAIIGIAIAYISAANGVGTLMQGLNVAYGIRERRGWIELYMTIFALTLFIMTALVFSAIAFGLVPAILGRMGEWGFWSYTTNVARWPVILVVGAFGFAVLYRFGPNRGKARWRWLAPGSIFACLLWIGLSSAFAWYVKSFGRYSEIFGALGGVIVLMMWLWISAFVTMLGALLDAELEARGKHRRIRRKKVADG</sequence>
<feature type="transmembrane region" description="Helical" evidence="6">
    <location>
        <begin position="194"/>
        <end position="213"/>
    </location>
</feature>
<comment type="subcellular location">
    <subcellularLocation>
        <location evidence="1">Cell membrane</location>
        <topology evidence="1">Multi-pass membrane protein</topology>
    </subcellularLocation>
</comment>
<feature type="transmembrane region" description="Helical" evidence="6">
    <location>
        <begin position="41"/>
        <end position="69"/>
    </location>
</feature>
<evidence type="ECO:0000256" key="3">
    <source>
        <dbReference type="ARBA" id="ARBA00022692"/>
    </source>
</evidence>
<gene>
    <name evidence="7" type="ORF">C8D95_103291</name>
</gene>
<dbReference type="PANTHER" id="PTHR30213:SF0">
    <property type="entry name" value="UPF0761 MEMBRANE PROTEIN YIHY"/>
    <property type="match status" value="1"/>
</dbReference>
<keyword evidence="3 6" id="KW-0812">Transmembrane</keyword>
<dbReference type="PIRSF" id="PIRSF035875">
    <property type="entry name" value="RNase_BN"/>
    <property type="match status" value="1"/>
</dbReference>
<dbReference type="InterPro" id="IPR017039">
    <property type="entry name" value="Virul_fac_BrkB"/>
</dbReference>
<keyword evidence="2" id="KW-1003">Cell membrane</keyword>
<feature type="transmembrane region" description="Helical" evidence="6">
    <location>
        <begin position="149"/>
        <end position="174"/>
    </location>
</feature>
<dbReference type="Proteomes" id="UP000245390">
    <property type="component" value="Unassembled WGS sequence"/>
</dbReference>
<keyword evidence="5 6" id="KW-0472">Membrane</keyword>
<proteinExistence type="predicted"/>
<accession>A0A316G906</accession>
<name>A0A316G906_9RHOB</name>
<comment type="caution">
    <text evidence="7">The sequence shown here is derived from an EMBL/GenBank/DDBJ whole genome shotgun (WGS) entry which is preliminary data.</text>
</comment>
<dbReference type="PANTHER" id="PTHR30213">
    <property type="entry name" value="INNER MEMBRANE PROTEIN YHJD"/>
    <property type="match status" value="1"/>
</dbReference>
<keyword evidence="4 6" id="KW-1133">Transmembrane helix</keyword>
<evidence type="ECO:0000256" key="5">
    <source>
        <dbReference type="ARBA" id="ARBA00023136"/>
    </source>
</evidence>
<evidence type="ECO:0000313" key="8">
    <source>
        <dbReference type="Proteomes" id="UP000245390"/>
    </source>
</evidence>
<dbReference type="Pfam" id="PF03631">
    <property type="entry name" value="Virul_fac_BrkB"/>
    <property type="match status" value="1"/>
</dbReference>
<evidence type="ECO:0000313" key="7">
    <source>
        <dbReference type="EMBL" id="PWK57053.1"/>
    </source>
</evidence>
<evidence type="ECO:0000256" key="4">
    <source>
        <dbReference type="ARBA" id="ARBA00022989"/>
    </source>
</evidence>
<feature type="transmembrane region" description="Helical" evidence="6">
    <location>
        <begin position="259"/>
        <end position="285"/>
    </location>
</feature>
<feature type="transmembrane region" description="Helical" evidence="6">
    <location>
        <begin position="225"/>
        <end position="247"/>
    </location>
</feature>
<dbReference type="KEGG" id="salo:EF888_09660"/>
<feature type="transmembrane region" description="Helical" evidence="6">
    <location>
        <begin position="108"/>
        <end position="128"/>
    </location>
</feature>
<evidence type="ECO:0000256" key="6">
    <source>
        <dbReference type="SAM" id="Phobius"/>
    </source>
</evidence>
<keyword evidence="8" id="KW-1185">Reference proteome</keyword>
<dbReference type="RefSeq" id="WP_109758802.1">
    <property type="nucleotide sequence ID" value="NZ_CP034588.1"/>
</dbReference>
<dbReference type="NCBIfam" id="TIGR00765">
    <property type="entry name" value="yihY_not_rbn"/>
    <property type="match status" value="1"/>
</dbReference>
<protein>
    <submittedName>
        <fullName evidence="7">Membrane protein</fullName>
    </submittedName>
</protein>
<dbReference type="OrthoDB" id="9781030at2"/>
<reference evidence="7 8" key="1">
    <citation type="submission" date="2018-05" db="EMBL/GenBank/DDBJ databases">
        <title>Genomic Encyclopedia of Type Strains, Phase IV (KMG-IV): sequencing the most valuable type-strain genomes for metagenomic binning, comparative biology and taxonomic classification.</title>
        <authorList>
            <person name="Goeker M."/>
        </authorList>
    </citation>
    <scope>NUCLEOTIDE SEQUENCE [LARGE SCALE GENOMIC DNA]</scope>
    <source>
        <strain evidence="7 8">DSM 103371</strain>
    </source>
</reference>